<feature type="transmembrane region" description="Helical" evidence="9">
    <location>
        <begin position="73"/>
        <end position="94"/>
    </location>
</feature>
<dbReference type="CDD" id="cd11061">
    <property type="entry name" value="CYP67-like"/>
    <property type="match status" value="1"/>
</dbReference>
<comment type="similarity">
    <text evidence="2">Belongs to the cytochrome P450 family.</text>
</comment>
<proteinExistence type="inferred from homology"/>
<reference evidence="10 11" key="1">
    <citation type="journal article" date="2016" name="Environ. Microbiol.">
        <title>Effector profiles distinguish formae speciales of Fusarium oxysporum.</title>
        <authorList>
            <person name="van Dam P."/>
            <person name="Fokkens L."/>
            <person name="Schmidt S.M."/>
            <person name="Linmans J.H."/>
            <person name="Kistler H.C."/>
            <person name="Ma L.J."/>
            <person name="Rep M."/>
        </authorList>
    </citation>
    <scope>NUCLEOTIDE SEQUENCE [LARGE SCALE GENOMIC DNA]</scope>
    <source>
        <strain evidence="10 11">Forc016</strain>
    </source>
</reference>
<dbReference type="PANTHER" id="PTHR24305:SF187">
    <property type="entry name" value="P450, PUTATIVE (EUROFUNG)-RELATED"/>
    <property type="match status" value="1"/>
</dbReference>
<dbReference type="InterPro" id="IPR050121">
    <property type="entry name" value="Cytochrome_P450_monoxygenase"/>
</dbReference>
<sequence>MSTSSGAFPSLGFATSFASGVLLHVFVFRIGEWDLYTTKILRGLAAVSFGLALGLKVLEAVATGWSYDFRGSITLSLCLVFSMVAGLLSSMVIYRLSFCHRLHGFSGPFLARLSNLYITQCSVKNFHLYEEIQNLHRTYGDIVRVGPFTLSVVNAEAFHAIHANSSPCVKGPWYNIEQPAISLHMSRDKEAHSRRRKAWDRAFNAKALYNYEPRVAEYASQLLNRLEETRGMPFNISKWFGFYSFDVMGDLAFGKSFGMLTEGVEHPFMSLVHTHMAMAGTFSHLVWMFPLFRAIPFANCDDVDFQRWLVKQLRHREQNQPDVPDVFSWLLSEYESLEKPSKQDRMNLEADMQLIAVAGSDTTSATLSCLFFLLVTNKVTYDNLQNEIDEFFLTYSQPNHSRLSKLKYLQACINEALRLFPPVPSGLQLMTPRQGLQVGEIFIPGNTIVTVPSYTMFRDERFFPSPNDFIPERWTTRPELVKDASIFAPFSVGRYACVGKQLGLMEVRYVTCLVLHRFTAELAGNKSASTSTFLAGLKDRFTLAVPDLEMVFTTRTS</sequence>
<evidence type="ECO:0000256" key="8">
    <source>
        <dbReference type="PIRSR" id="PIRSR602401-1"/>
    </source>
</evidence>
<evidence type="ECO:0000313" key="10">
    <source>
        <dbReference type="EMBL" id="PCD22091.1"/>
    </source>
</evidence>
<gene>
    <name evidence="10" type="ORF">AU210_015891</name>
</gene>
<dbReference type="PRINTS" id="PR00385">
    <property type="entry name" value="P450"/>
</dbReference>
<dbReference type="Pfam" id="PF00067">
    <property type="entry name" value="p450"/>
    <property type="match status" value="1"/>
</dbReference>
<dbReference type="GO" id="GO:0020037">
    <property type="term" value="F:heme binding"/>
    <property type="evidence" value="ECO:0007669"/>
    <property type="project" value="InterPro"/>
</dbReference>
<dbReference type="InterPro" id="IPR001128">
    <property type="entry name" value="Cyt_P450"/>
</dbReference>
<name>A0A2H3FRT8_FUSOX</name>
<dbReference type="Proteomes" id="UP000219602">
    <property type="component" value="Chromosome RC"/>
</dbReference>
<organism evidence="10 11">
    <name type="scientific">Fusarium oxysporum f. sp. radicis-cucumerinum</name>
    <dbReference type="NCBI Taxonomy" id="327505"/>
    <lineage>
        <taxon>Eukaryota</taxon>
        <taxon>Fungi</taxon>
        <taxon>Dikarya</taxon>
        <taxon>Ascomycota</taxon>
        <taxon>Pezizomycotina</taxon>
        <taxon>Sordariomycetes</taxon>
        <taxon>Hypocreomycetidae</taxon>
        <taxon>Hypocreales</taxon>
        <taxon>Nectriaceae</taxon>
        <taxon>Fusarium</taxon>
        <taxon>Fusarium oxysporum species complex</taxon>
    </lineage>
</organism>
<evidence type="ECO:0000256" key="7">
    <source>
        <dbReference type="ARBA" id="ARBA00023033"/>
    </source>
</evidence>
<reference evidence="10 11" key="2">
    <citation type="journal article" date="2017" name="Sci. Rep.">
        <title>A mobile pathogenicity chromosome in Fusarium oxysporum for infection of multiple cucurbit species.</title>
        <authorList>
            <person name="van Dam P."/>
            <person name="Fokkens L."/>
            <person name="Ayukawa Y."/>
            <person name="van der Gragt M."/>
            <person name="Ter Horst A."/>
            <person name="Brankovics B."/>
            <person name="Houterman P.M."/>
            <person name="Arie T."/>
            <person name="Rep M."/>
        </authorList>
    </citation>
    <scope>NUCLEOTIDE SEQUENCE [LARGE SCALE GENOMIC DNA]</scope>
    <source>
        <strain evidence="10 11">Forc016</strain>
    </source>
</reference>
<protein>
    <recommendedName>
        <fullName evidence="12">Pisatin demethylase cytochrome P450</fullName>
    </recommendedName>
</protein>
<evidence type="ECO:0000256" key="2">
    <source>
        <dbReference type="ARBA" id="ARBA00010617"/>
    </source>
</evidence>
<feature type="transmembrane region" description="Helical" evidence="9">
    <location>
        <begin position="40"/>
        <end position="67"/>
    </location>
</feature>
<keyword evidence="9" id="KW-0812">Transmembrane</keyword>
<evidence type="ECO:0000256" key="5">
    <source>
        <dbReference type="ARBA" id="ARBA00023002"/>
    </source>
</evidence>
<feature type="transmembrane region" description="Helical" evidence="9">
    <location>
        <begin position="6"/>
        <end position="28"/>
    </location>
</feature>
<keyword evidence="6 8" id="KW-0408">Iron</keyword>
<dbReference type="EMBL" id="MABQ02000012">
    <property type="protein sequence ID" value="PCD22091.1"/>
    <property type="molecule type" value="Genomic_DNA"/>
</dbReference>
<dbReference type="Gene3D" id="1.10.630.10">
    <property type="entry name" value="Cytochrome P450"/>
    <property type="match status" value="1"/>
</dbReference>
<dbReference type="InterPro" id="IPR002401">
    <property type="entry name" value="Cyt_P450_E_grp-I"/>
</dbReference>
<comment type="cofactor">
    <cofactor evidence="1 8">
        <name>heme</name>
        <dbReference type="ChEBI" id="CHEBI:30413"/>
    </cofactor>
</comment>
<evidence type="ECO:0000256" key="9">
    <source>
        <dbReference type="SAM" id="Phobius"/>
    </source>
</evidence>
<keyword evidence="9" id="KW-0472">Membrane</keyword>
<feature type="binding site" description="axial binding residue" evidence="8">
    <location>
        <position position="497"/>
    </location>
    <ligand>
        <name>heme</name>
        <dbReference type="ChEBI" id="CHEBI:30413"/>
    </ligand>
    <ligandPart>
        <name>Fe</name>
        <dbReference type="ChEBI" id="CHEBI:18248"/>
    </ligandPart>
</feature>
<dbReference type="SUPFAM" id="SSF48264">
    <property type="entry name" value="Cytochrome P450"/>
    <property type="match status" value="1"/>
</dbReference>
<evidence type="ECO:0000256" key="3">
    <source>
        <dbReference type="ARBA" id="ARBA00022617"/>
    </source>
</evidence>
<dbReference type="PRINTS" id="PR00463">
    <property type="entry name" value="EP450I"/>
</dbReference>
<dbReference type="GO" id="GO:0005506">
    <property type="term" value="F:iron ion binding"/>
    <property type="evidence" value="ECO:0007669"/>
    <property type="project" value="InterPro"/>
</dbReference>
<dbReference type="AlphaFoldDB" id="A0A2H3FRT8"/>
<keyword evidence="7" id="KW-0503">Monooxygenase</keyword>
<keyword evidence="5" id="KW-0560">Oxidoreductase</keyword>
<evidence type="ECO:0000313" key="11">
    <source>
        <dbReference type="Proteomes" id="UP000219602"/>
    </source>
</evidence>
<dbReference type="GO" id="GO:0004497">
    <property type="term" value="F:monooxygenase activity"/>
    <property type="evidence" value="ECO:0007669"/>
    <property type="project" value="UniProtKB-KW"/>
</dbReference>
<evidence type="ECO:0008006" key="12">
    <source>
        <dbReference type="Google" id="ProtNLM"/>
    </source>
</evidence>
<dbReference type="STRING" id="327505.A0A2H3FRT8"/>
<dbReference type="InterPro" id="IPR036396">
    <property type="entry name" value="Cyt_P450_sf"/>
</dbReference>
<dbReference type="GO" id="GO:0016705">
    <property type="term" value="F:oxidoreductase activity, acting on paired donors, with incorporation or reduction of molecular oxygen"/>
    <property type="evidence" value="ECO:0007669"/>
    <property type="project" value="InterPro"/>
</dbReference>
<keyword evidence="4 8" id="KW-0479">Metal-binding</keyword>
<keyword evidence="9" id="KW-1133">Transmembrane helix</keyword>
<accession>A0A2H3FRT8</accession>
<evidence type="ECO:0000256" key="1">
    <source>
        <dbReference type="ARBA" id="ARBA00001971"/>
    </source>
</evidence>
<evidence type="ECO:0000256" key="6">
    <source>
        <dbReference type="ARBA" id="ARBA00023004"/>
    </source>
</evidence>
<keyword evidence="3 8" id="KW-0349">Heme</keyword>
<evidence type="ECO:0000256" key="4">
    <source>
        <dbReference type="ARBA" id="ARBA00022723"/>
    </source>
</evidence>
<comment type="caution">
    <text evidence="10">The sequence shown here is derived from an EMBL/GenBank/DDBJ whole genome shotgun (WGS) entry which is preliminary data.</text>
</comment>
<dbReference type="PANTHER" id="PTHR24305">
    <property type="entry name" value="CYTOCHROME P450"/>
    <property type="match status" value="1"/>
</dbReference>